<evidence type="ECO:0000256" key="1">
    <source>
        <dbReference type="SAM" id="MobiDB-lite"/>
    </source>
</evidence>
<dbReference type="Proteomes" id="UP001596254">
    <property type="component" value="Unassembled WGS sequence"/>
</dbReference>
<name>A0ABW1SPT1_9LACO</name>
<feature type="transmembrane region" description="Helical" evidence="2">
    <location>
        <begin position="146"/>
        <end position="168"/>
    </location>
</feature>
<feature type="transmembrane region" description="Helical" evidence="2">
    <location>
        <begin position="180"/>
        <end position="200"/>
    </location>
</feature>
<feature type="transmembrane region" description="Helical" evidence="2">
    <location>
        <begin position="114"/>
        <end position="134"/>
    </location>
</feature>
<dbReference type="EMBL" id="JBHSSK010000007">
    <property type="protein sequence ID" value="MFC6206419.1"/>
    <property type="molecule type" value="Genomic_DNA"/>
</dbReference>
<gene>
    <name evidence="3" type="ORF">ACFP1G_02865</name>
</gene>
<keyword evidence="2" id="KW-1133">Transmembrane helix</keyword>
<evidence type="ECO:0000256" key="2">
    <source>
        <dbReference type="SAM" id="Phobius"/>
    </source>
</evidence>
<feature type="compositionally biased region" description="Polar residues" evidence="1">
    <location>
        <begin position="13"/>
        <end position="22"/>
    </location>
</feature>
<accession>A0ABW1SPT1</accession>
<protein>
    <submittedName>
        <fullName evidence="3">DUF1129 family protein</fullName>
    </submittedName>
</protein>
<sequence length="242" mass="27184">MSDNKETPRNAGVHQNRNTVASNERAAFDNVGLTKRNADYMFRFNKALEKTKLTPEKKAAAVQKMVAELVDGQKSGATAKNLYGDVDARVKEVVEGPEREVQVFGGPDYWPNMIYNALSFFMIFNLMFGVLYLFSPNLVKESNSPIGISAIIISAIGAGFIMPIMPKLFDPKIKHKYNGWIRLLIVLGGFLIWMVLFFFAQLMPRTINPVLGGWPSLMLAVFSGIGMYWIRRHYKITGGFFG</sequence>
<keyword evidence="4" id="KW-1185">Reference proteome</keyword>
<comment type="caution">
    <text evidence="3">The sequence shown here is derived from an EMBL/GenBank/DDBJ whole genome shotgun (WGS) entry which is preliminary data.</text>
</comment>
<evidence type="ECO:0000313" key="4">
    <source>
        <dbReference type="Proteomes" id="UP001596254"/>
    </source>
</evidence>
<dbReference type="Pfam" id="PF06570">
    <property type="entry name" value="DUF1129"/>
    <property type="match status" value="1"/>
</dbReference>
<evidence type="ECO:0000313" key="3">
    <source>
        <dbReference type="EMBL" id="MFC6206419.1"/>
    </source>
</evidence>
<keyword evidence="2" id="KW-0812">Transmembrane</keyword>
<dbReference type="InterPro" id="IPR036259">
    <property type="entry name" value="MFS_trans_sf"/>
</dbReference>
<proteinExistence type="predicted"/>
<reference evidence="4" key="1">
    <citation type="journal article" date="2019" name="Int. J. Syst. Evol. Microbiol.">
        <title>The Global Catalogue of Microorganisms (GCM) 10K type strain sequencing project: providing services to taxonomists for standard genome sequencing and annotation.</title>
        <authorList>
            <consortium name="The Broad Institute Genomics Platform"/>
            <consortium name="The Broad Institute Genome Sequencing Center for Infectious Disease"/>
            <person name="Wu L."/>
            <person name="Ma J."/>
        </authorList>
    </citation>
    <scope>NUCLEOTIDE SEQUENCE [LARGE SCALE GENOMIC DNA]</scope>
    <source>
        <strain evidence="4">CCM 8905</strain>
    </source>
</reference>
<dbReference type="SUPFAM" id="SSF103473">
    <property type="entry name" value="MFS general substrate transporter"/>
    <property type="match status" value="1"/>
</dbReference>
<keyword evidence="2" id="KW-0472">Membrane</keyword>
<dbReference type="PIRSF" id="PIRSF033111">
    <property type="entry name" value="UCP033111"/>
    <property type="match status" value="1"/>
</dbReference>
<feature type="region of interest" description="Disordered" evidence="1">
    <location>
        <begin position="1"/>
        <end position="23"/>
    </location>
</feature>
<dbReference type="InterPro" id="IPR009214">
    <property type="entry name" value="DUF1129"/>
</dbReference>
<organism evidence="3 4">
    <name type="scientific">Levilactobacillus tongjiangensis</name>
    <dbReference type="NCBI Taxonomy" id="2486023"/>
    <lineage>
        <taxon>Bacteria</taxon>
        <taxon>Bacillati</taxon>
        <taxon>Bacillota</taxon>
        <taxon>Bacilli</taxon>
        <taxon>Lactobacillales</taxon>
        <taxon>Lactobacillaceae</taxon>
        <taxon>Levilactobacillus</taxon>
    </lineage>
</organism>
<dbReference type="RefSeq" id="WP_125691967.1">
    <property type="nucleotide sequence ID" value="NZ_JBHSSK010000007.1"/>
</dbReference>
<feature type="transmembrane region" description="Helical" evidence="2">
    <location>
        <begin position="212"/>
        <end position="230"/>
    </location>
</feature>